<protein>
    <submittedName>
        <fullName evidence="1">PAS domain protein</fullName>
    </submittedName>
</protein>
<organism evidence="1 2">
    <name type="scientific">Roseovarius albus</name>
    <dbReference type="NCBI Taxonomy" id="1247867"/>
    <lineage>
        <taxon>Bacteria</taxon>
        <taxon>Pseudomonadati</taxon>
        <taxon>Pseudomonadota</taxon>
        <taxon>Alphaproteobacteria</taxon>
        <taxon>Rhodobacterales</taxon>
        <taxon>Roseobacteraceae</taxon>
        <taxon>Roseovarius</taxon>
    </lineage>
</organism>
<name>A0A1X6Z012_9RHOB</name>
<dbReference type="Pfam" id="PF07310">
    <property type="entry name" value="PAS_5"/>
    <property type="match status" value="1"/>
</dbReference>
<evidence type="ECO:0000313" key="2">
    <source>
        <dbReference type="Proteomes" id="UP000193061"/>
    </source>
</evidence>
<gene>
    <name evidence="1" type="ORF">ROA7450_01715</name>
</gene>
<dbReference type="InterPro" id="IPR009922">
    <property type="entry name" value="DUF1457"/>
</dbReference>
<proteinExistence type="predicted"/>
<reference evidence="1 2" key="1">
    <citation type="submission" date="2017-03" db="EMBL/GenBank/DDBJ databases">
        <authorList>
            <person name="Afonso C.L."/>
            <person name="Miller P.J."/>
            <person name="Scott M.A."/>
            <person name="Spackman E."/>
            <person name="Goraichik I."/>
            <person name="Dimitrov K.M."/>
            <person name="Suarez D.L."/>
            <person name="Swayne D.E."/>
        </authorList>
    </citation>
    <scope>NUCLEOTIDE SEQUENCE [LARGE SCALE GENOMIC DNA]</scope>
    <source>
        <strain evidence="1 2">CECT 7450</strain>
    </source>
</reference>
<dbReference type="EMBL" id="FWFX01000004">
    <property type="protein sequence ID" value="SLN36153.1"/>
    <property type="molecule type" value="Genomic_DNA"/>
</dbReference>
<keyword evidence="2" id="KW-1185">Reference proteome</keyword>
<evidence type="ECO:0000313" key="1">
    <source>
        <dbReference type="EMBL" id="SLN36153.1"/>
    </source>
</evidence>
<dbReference type="AlphaFoldDB" id="A0A1X6Z012"/>
<sequence length="217" mass="24115">MTDTLKTSRTAKTSRDIPQVLRLQIDAVKRYWINKCVNGSLPLRSDIEPANLQEVVSKAFIIEKLAPGIARFRMAGTHLNDLMGMEVRGMPITSFLVPEDRMRMADALVDLFETPASLTLYLHSAGNPDAPALQGVLILLPLKSDLGDTSRALGCFLTEGQIGIGPRRFEIQTSAIEAIRPIETPALKLIQNDDVEIHEYPSQPRRGVRPYLQLVKD</sequence>
<dbReference type="OrthoDB" id="8478628at2"/>
<dbReference type="RefSeq" id="WP_085805249.1">
    <property type="nucleotide sequence ID" value="NZ_FWFX01000004.1"/>
</dbReference>
<dbReference type="Proteomes" id="UP000193061">
    <property type="component" value="Unassembled WGS sequence"/>
</dbReference>
<accession>A0A1X6Z012</accession>